<reference evidence="2 3" key="1">
    <citation type="submission" date="2022-06" db="EMBL/GenBank/DDBJ databases">
        <title>Runella sp. S5 genome sequencing.</title>
        <authorList>
            <person name="Park S."/>
        </authorList>
    </citation>
    <scope>NUCLEOTIDE SEQUENCE [LARGE SCALE GENOMIC DNA]</scope>
    <source>
        <strain evidence="2 3">S5</strain>
    </source>
</reference>
<sequence length="381" mass="41216">MKKLILALAIVCANVASFCQSILIRPNRIETDYTQYENVFLRSTAIPNLIGVKINGSHANPSATESGNLLLSVEGRGYAGGSFTGIQGAIRFKATQNWNDNNRGTQAEIFTTQNNTTLALSRLFVNHDGKVGIGNYLTTVPDHQLEVQQPNDSDRGIAIYRYGGDAPAIFGIGARGSTITPTPTLQDDILARFGAKGYNGTGYTSSRARIEMVANQNWTDVNNGAKINFYTTENNSINTTNKMTIQGNGNVGIGDDSPSSTLTLNGDLELAIETKSFNTNDITFDNLDRNGKSVIRFDGPGTVHLKGIAGGVDGRVVYIMVGRGAELKIYLASSSTNSANKLHFDIGGGFIIDTVQQYRGMTGLMFIYDGIDQAWQLMDRK</sequence>
<dbReference type="Proteomes" id="UP001204772">
    <property type="component" value="Unassembled WGS sequence"/>
</dbReference>
<dbReference type="EMBL" id="JAMZEL010000013">
    <property type="protein sequence ID" value="MCP1385552.1"/>
    <property type="molecule type" value="Genomic_DNA"/>
</dbReference>
<keyword evidence="3" id="KW-1185">Reference proteome</keyword>
<evidence type="ECO:0000256" key="1">
    <source>
        <dbReference type="SAM" id="SignalP"/>
    </source>
</evidence>
<evidence type="ECO:0000313" key="3">
    <source>
        <dbReference type="Proteomes" id="UP001204772"/>
    </source>
</evidence>
<protein>
    <submittedName>
        <fullName evidence="2">Uncharacterized protein</fullName>
    </submittedName>
</protein>
<evidence type="ECO:0000313" key="2">
    <source>
        <dbReference type="EMBL" id="MCP1385552.1"/>
    </source>
</evidence>
<name>A0ABT1FV59_9BACT</name>
<proteinExistence type="predicted"/>
<gene>
    <name evidence="2" type="ORF">NCI00_24150</name>
</gene>
<accession>A0ABT1FV59</accession>
<feature type="signal peptide" evidence="1">
    <location>
        <begin position="1"/>
        <end position="18"/>
    </location>
</feature>
<keyword evidence="1" id="KW-0732">Signal</keyword>
<comment type="caution">
    <text evidence="2">The sequence shown here is derived from an EMBL/GenBank/DDBJ whole genome shotgun (WGS) entry which is preliminary data.</text>
</comment>
<dbReference type="RefSeq" id="WP_253532017.1">
    <property type="nucleotide sequence ID" value="NZ_JAMZEL010000013.1"/>
</dbReference>
<feature type="chain" id="PRO_5045759493" evidence="1">
    <location>
        <begin position="19"/>
        <end position="381"/>
    </location>
</feature>
<organism evidence="2 3">
    <name type="scientific">Runella salmonicolor</name>
    <dbReference type="NCBI Taxonomy" id="2950278"/>
    <lineage>
        <taxon>Bacteria</taxon>
        <taxon>Pseudomonadati</taxon>
        <taxon>Bacteroidota</taxon>
        <taxon>Cytophagia</taxon>
        <taxon>Cytophagales</taxon>
        <taxon>Spirosomataceae</taxon>
        <taxon>Runella</taxon>
    </lineage>
</organism>